<dbReference type="PANTHER" id="PTHR20883:SF45">
    <property type="entry name" value="PHYTANOYL-COA DIOXYGENASE FAMILY PROTEIN"/>
    <property type="match status" value="1"/>
</dbReference>
<comment type="subunit">
    <text evidence="3">Homodimer.</text>
</comment>
<dbReference type="Gene3D" id="2.60.120.620">
    <property type="entry name" value="q2cbj1_9rhob like domain"/>
    <property type="match status" value="1"/>
</dbReference>
<keyword evidence="4" id="KW-0479">Metal-binding</keyword>
<keyword evidence="7" id="KW-0408">Iron</keyword>
<sequence>MSSKTLGNIGVFEKEGQRFSKASRQRAPTTLPPVTQDEYTVHSADDYASIVDKMETYGLCVVKNFLSRDTCDQISHELEPHYYRDESWQGSPFPRQTTVVTRCALRSPTTLHKVIDSKLFTSISSHFLEESNYFWIGEGARVATSGIHLNSGIAYRVGSGAADQRYHREDMIHHTFHERRQTYHYGDDTLVGLGLALTEMSEANGATRAIIGSHLWGSHDPTAEYDRRLEAYLNVEKGDAVLMLGSLYHAASANSTANDRISAYFFMTKAYLRQEENLHLDTAKEDFRGLSLRTLGLLGLHTSDPFCGHIDYKSPAFTVCPELETEALRNIAQYKNLGVELVD</sequence>
<dbReference type="InterPro" id="IPR008775">
    <property type="entry name" value="Phytyl_CoA_dOase-like"/>
</dbReference>
<dbReference type="EMBL" id="LT598467">
    <property type="protein sequence ID" value="SCU98895.1"/>
    <property type="molecule type" value="Genomic_DNA"/>
</dbReference>
<evidence type="ECO:0000313" key="8">
    <source>
        <dbReference type="EMBL" id="SCU98895.1"/>
    </source>
</evidence>
<dbReference type="PANTHER" id="PTHR20883">
    <property type="entry name" value="PHYTANOYL-COA DIOXYGENASE DOMAIN CONTAINING 1"/>
    <property type="match status" value="1"/>
</dbReference>
<dbReference type="AlphaFoldDB" id="A0A1G4K518"/>
<evidence type="ECO:0000256" key="5">
    <source>
        <dbReference type="ARBA" id="ARBA00022964"/>
    </source>
</evidence>
<evidence type="ECO:0000256" key="7">
    <source>
        <dbReference type="ARBA" id="ARBA00023004"/>
    </source>
</evidence>
<comment type="cofactor">
    <cofactor evidence="1">
        <name>Fe cation</name>
        <dbReference type="ChEBI" id="CHEBI:24875"/>
    </cofactor>
</comment>
<reference evidence="9" key="1">
    <citation type="submission" date="2016-03" db="EMBL/GenBank/DDBJ databases">
        <authorList>
            <person name="Devillers H."/>
        </authorList>
    </citation>
    <scope>NUCLEOTIDE SEQUENCE [LARGE SCALE GENOMIC DNA]</scope>
</reference>
<comment type="similarity">
    <text evidence="2">Belongs to the PhyH family.</text>
</comment>
<keyword evidence="5" id="KW-0223">Dioxygenase</keyword>
<evidence type="ECO:0000313" key="9">
    <source>
        <dbReference type="Proteomes" id="UP000191024"/>
    </source>
</evidence>
<gene>
    <name evidence="8" type="ORF">LAMI_0F16644G</name>
</gene>
<dbReference type="STRING" id="1230905.A0A1G4K518"/>
<keyword evidence="6" id="KW-0560">Oxidoreductase</keyword>
<evidence type="ECO:0000256" key="3">
    <source>
        <dbReference type="ARBA" id="ARBA00011738"/>
    </source>
</evidence>
<dbReference type="Pfam" id="PF05721">
    <property type="entry name" value="PhyH"/>
    <property type="match status" value="1"/>
</dbReference>
<dbReference type="GO" id="GO:0051213">
    <property type="term" value="F:dioxygenase activity"/>
    <property type="evidence" value="ECO:0007669"/>
    <property type="project" value="UniProtKB-KW"/>
</dbReference>
<dbReference type="GO" id="GO:0046872">
    <property type="term" value="F:metal ion binding"/>
    <property type="evidence" value="ECO:0007669"/>
    <property type="project" value="UniProtKB-KW"/>
</dbReference>
<name>A0A1G4K518_9SACH</name>
<protein>
    <submittedName>
        <fullName evidence="8">LAMI_0F16644g1_1</fullName>
    </submittedName>
</protein>
<organism evidence="8 9">
    <name type="scientific">Lachancea mirantina</name>
    <dbReference type="NCBI Taxonomy" id="1230905"/>
    <lineage>
        <taxon>Eukaryota</taxon>
        <taxon>Fungi</taxon>
        <taxon>Dikarya</taxon>
        <taxon>Ascomycota</taxon>
        <taxon>Saccharomycotina</taxon>
        <taxon>Saccharomycetes</taxon>
        <taxon>Saccharomycetales</taxon>
        <taxon>Saccharomycetaceae</taxon>
        <taxon>Lachancea</taxon>
    </lineage>
</organism>
<accession>A0A1G4K518</accession>
<proteinExistence type="inferred from homology"/>
<dbReference type="SUPFAM" id="SSF51197">
    <property type="entry name" value="Clavaminate synthase-like"/>
    <property type="match status" value="1"/>
</dbReference>
<dbReference type="Proteomes" id="UP000191024">
    <property type="component" value="Chromosome F"/>
</dbReference>
<keyword evidence="9" id="KW-1185">Reference proteome</keyword>
<evidence type="ECO:0000256" key="2">
    <source>
        <dbReference type="ARBA" id="ARBA00005830"/>
    </source>
</evidence>
<evidence type="ECO:0000256" key="6">
    <source>
        <dbReference type="ARBA" id="ARBA00023002"/>
    </source>
</evidence>
<evidence type="ECO:0000256" key="1">
    <source>
        <dbReference type="ARBA" id="ARBA00001962"/>
    </source>
</evidence>
<evidence type="ECO:0000256" key="4">
    <source>
        <dbReference type="ARBA" id="ARBA00022723"/>
    </source>
</evidence>
<dbReference type="OrthoDB" id="445007at2759"/>